<dbReference type="AlphaFoldDB" id="A0A5J6MMJ8"/>
<feature type="transmembrane region" description="Helical" evidence="1">
    <location>
        <begin position="50"/>
        <end position="69"/>
    </location>
</feature>
<protein>
    <recommendedName>
        <fullName evidence="4">DUF4345 domain-containing protein</fullName>
    </recommendedName>
</protein>
<reference evidence="2 3" key="1">
    <citation type="submission" date="2019-08" db="EMBL/GenBank/DDBJ databases">
        <title>Hyperibacter terrae gen. nov., sp. nov. and Hyperibacter viscosus sp. nov., two new members in the family Rhodospirillaceae isolated from the rhizosphere of Hypericum perforatum.</title>
        <authorList>
            <person name="Noviana Z."/>
        </authorList>
    </citation>
    <scope>NUCLEOTIDE SEQUENCE [LARGE SCALE GENOMIC DNA]</scope>
    <source>
        <strain evidence="2 3">R5913</strain>
    </source>
</reference>
<keyword evidence="1" id="KW-1133">Transmembrane helix</keyword>
<keyword evidence="1" id="KW-0812">Transmembrane</keyword>
<gene>
    <name evidence="2" type="ORF">FRZ44_38960</name>
</gene>
<dbReference type="Proteomes" id="UP000326202">
    <property type="component" value="Chromosome"/>
</dbReference>
<accession>A0A5J6MMJ8</accession>
<feature type="transmembrane region" description="Helical" evidence="1">
    <location>
        <begin position="109"/>
        <end position="129"/>
    </location>
</feature>
<sequence>MVGDEDERRSLILSLFACLECATGLGLILAPDLRICLLFGQTESVPVTLLLARLGGAALLAVGAMSWGAGTFHRSQAGLSLLIGVTLYNGLAALVLAYSAFGLAMRGVLIWPAMLLHAALLLWCLASALRMQRQR</sequence>
<name>A0A5J6MMJ8_9PROT</name>
<organism evidence="2 3">
    <name type="scientific">Hypericibacter terrae</name>
    <dbReference type="NCBI Taxonomy" id="2602015"/>
    <lineage>
        <taxon>Bacteria</taxon>
        <taxon>Pseudomonadati</taxon>
        <taxon>Pseudomonadota</taxon>
        <taxon>Alphaproteobacteria</taxon>
        <taxon>Rhodospirillales</taxon>
        <taxon>Dongiaceae</taxon>
        <taxon>Hypericibacter</taxon>
    </lineage>
</organism>
<feature type="transmembrane region" description="Helical" evidence="1">
    <location>
        <begin position="81"/>
        <end position="103"/>
    </location>
</feature>
<evidence type="ECO:0000256" key="1">
    <source>
        <dbReference type="SAM" id="Phobius"/>
    </source>
</evidence>
<feature type="transmembrane region" description="Helical" evidence="1">
    <location>
        <begin position="12"/>
        <end position="30"/>
    </location>
</feature>
<keyword evidence="1" id="KW-0472">Membrane</keyword>
<evidence type="ECO:0000313" key="3">
    <source>
        <dbReference type="Proteomes" id="UP000326202"/>
    </source>
</evidence>
<evidence type="ECO:0008006" key="4">
    <source>
        <dbReference type="Google" id="ProtNLM"/>
    </source>
</evidence>
<evidence type="ECO:0000313" key="2">
    <source>
        <dbReference type="EMBL" id="QEX18589.1"/>
    </source>
</evidence>
<dbReference type="EMBL" id="CP042906">
    <property type="protein sequence ID" value="QEX18589.1"/>
    <property type="molecule type" value="Genomic_DNA"/>
</dbReference>
<dbReference type="KEGG" id="htq:FRZ44_38960"/>
<dbReference type="RefSeq" id="WP_151178732.1">
    <property type="nucleotide sequence ID" value="NZ_CP042906.1"/>
</dbReference>
<keyword evidence="3" id="KW-1185">Reference proteome</keyword>
<proteinExistence type="predicted"/>